<name>A0A0F9DX75_9ZZZZ</name>
<accession>A0A0F9DX75</accession>
<sequence length="59" mass="7133">MAHDQIEQRWTLRRIAHLKDHIQNIRQRGGGNAELDLMWNILDKWEKEERGRVREGDRG</sequence>
<comment type="caution">
    <text evidence="1">The sequence shown here is derived from an EMBL/GenBank/DDBJ whole genome shotgun (WGS) entry which is preliminary data.</text>
</comment>
<dbReference type="EMBL" id="LAZR01027234">
    <property type="protein sequence ID" value="KKL66349.1"/>
    <property type="molecule type" value="Genomic_DNA"/>
</dbReference>
<reference evidence="1" key="1">
    <citation type="journal article" date="2015" name="Nature">
        <title>Complex archaea that bridge the gap between prokaryotes and eukaryotes.</title>
        <authorList>
            <person name="Spang A."/>
            <person name="Saw J.H."/>
            <person name="Jorgensen S.L."/>
            <person name="Zaremba-Niedzwiedzka K."/>
            <person name="Martijn J."/>
            <person name="Lind A.E."/>
            <person name="van Eijk R."/>
            <person name="Schleper C."/>
            <person name="Guy L."/>
            <person name="Ettema T.J."/>
        </authorList>
    </citation>
    <scope>NUCLEOTIDE SEQUENCE</scope>
</reference>
<dbReference type="AlphaFoldDB" id="A0A0F9DX75"/>
<protein>
    <submittedName>
        <fullName evidence="1">Uncharacterized protein</fullName>
    </submittedName>
</protein>
<evidence type="ECO:0000313" key="1">
    <source>
        <dbReference type="EMBL" id="KKL66349.1"/>
    </source>
</evidence>
<gene>
    <name evidence="1" type="ORF">LCGC14_2145870</name>
</gene>
<organism evidence="1">
    <name type="scientific">marine sediment metagenome</name>
    <dbReference type="NCBI Taxonomy" id="412755"/>
    <lineage>
        <taxon>unclassified sequences</taxon>
        <taxon>metagenomes</taxon>
        <taxon>ecological metagenomes</taxon>
    </lineage>
</organism>
<proteinExistence type="predicted"/>